<dbReference type="PANTHER" id="PTHR11228">
    <property type="entry name" value="RADICAL SAM DOMAIN PROTEIN"/>
    <property type="match status" value="1"/>
</dbReference>
<feature type="domain" description="4Fe4S-binding SPASM" evidence="1">
    <location>
        <begin position="113"/>
        <end position="167"/>
    </location>
</feature>
<proteinExistence type="predicted"/>
<dbReference type="PANTHER" id="PTHR11228:SF34">
    <property type="entry name" value="TUNGSTEN-CONTAINING ALDEHYDE FERREDOXIN OXIDOREDUCTASE COFACTOR MODIFYING PROTEIN"/>
    <property type="match status" value="1"/>
</dbReference>
<dbReference type="InterPro" id="IPR023885">
    <property type="entry name" value="4Fe4S-binding_SPASM_dom"/>
</dbReference>
<reference evidence="2" key="2">
    <citation type="journal article" date="2014" name="ISME J.">
        <title>Microbial stratification in low pH oxic and suboxic macroscopic growths along an acid mine drainage.</title>
        <authorList>
            <person name="Mendez-Garcia C."/>
            <person name="Mesa V."/>
            <person name="Sprenger R.R."/>
            <person name="Richter M."/>
            <person name="Diez M.S."/>
            <person name="Solano J."/>
            <person name="Bargiela R."/>
            <person name="Golyshina O.V."/>
            <person name="Manteca A."/>
            <person name="Ramos J.L."/>
            <person name="Gallego J.R."/>
            <person name="Llorente I."/>
            <person name="Martins Dos Santos V.A."/>
            <person name="Jensen O.N."/>
            <person name="Pelaez A.I."/>
            <person name="Sanchez J."/>
            <person name="Ferrer M."/>
        </authorList>
    </citation>
    <scope>NUCLEOTIDE SEQUENCE</scope>
</reference>
<accession>T1C9P2</accession>
<organism evidence="2">
    <name type="scientific">mine drainage metagenome</name>
    <dbReference type="NCBI Taxonomy" id="410659"/>
    <lineage>
        <taxon>unclassified sequences</taxon>
        <taxon>metagenomes</taxon>
        <taxon>ecological metagenomes</taxon>
    </lineage>
</organism>
<dbReference type="Pfam" id="PF13186">
    <property type="entry name" value="SPASM"/>
    <property type="match status" value="1"/>
</dbReference>
<dbReference type="InterPro" id="IPR058240">
    <property type="entry name" value="rSAM_sf"/>
</dbReference>
<gene>
    <name evidence="2" type="ORF">B1A_02649</name>
</gene>
<dbReference type="InterPro" id="IPR050377">
    <property type="entry name" value="Radical_SAM_PqqE_MftC-like"/>
</dbReference>
<feature type="non-terminal residue" evidence="2">
    <location>
        <position position="171"/>
    </location>
</feature>
<sequence length="171" mass="18686">MAEKLLDLGVKVWEVFFLIQVGRGTALLELAPDENEDVARFLYDVSSYGLLVRTVEAPFFRRVAANLKEPNAAGPQILPVGDLYRQLSDDLRCRLGESPGPAKVPSVATRDGKGIVFVAHNGDVYPSGFLPVSLGNIKSAELPDIYRSHPLLHSIREASFSGRCGVCGYRD</sequence>
<comment type="caution">
    <text evidence="2">The sequence shown here is derived from an EMBL/GenBank/DDBJ whole genome shotgun (WGS) entry which is preliminary data.</text>
</comment>
<evidence type="ECO:0000313" key="2">
    <source>
        <dbReference type="EMBL" id="EQD77868.1"/>
    </source>
</evidence>
<evidence type="ECO:0000259" key="1">
    <source>
        <dbReference type="Pfam" id="PF13186"/>
    </source>
</evidence>
<dbReference type="EMBL" id="AUZX01001961">
    <property type="protein sequence ID" value="EQD77868.1"/>
    <property type="molecule type" value="Genomic_DNA"/>
</dbReference>
<reference evidence="2" key="1">
    <citation type="submission" date="2013-08" db="EMBL/GenBank/DDBJ databases">
        <authorList>
            <person name="Mendez C."/>
            <person name="Richter M."/>
            <person name="Ferrer M."/>
            <person name="Sanchez J."/>
        </authorList>
    </citation>
    <scope>NUCLEOTIDE SEQUENCE</scope>
</reference>
<dbReference type="SUPFAM" id="SSF102114">
    <property type="entry name" value="Radical SAM enzymes"/>
    <property type="match status" value="1"/>
</dbReference>
<protein>
    <submittedName>
        <fullName evidence="2">Radical SAM domain-containing protein</fullName>
    </submittedName>
</protein>
<dbReference type="AlphaFoldDB" id="T1C9P2"/>
<name>T1C9P2_9ZZZZ</name>